<dbReference type="InterPro" id="IPR008921">
    <property type="entry name" value="DNA_pol3_clamp-load_cplx_C"/>
</dbReference>
<feature type="region of interest" description="Disordered" evidence="12">
    <location>
        <begin position="376"/>
        <end position="428"/>
    </location>
</feature>
<dbReference type="Gene3D" id="1.10.8.60">
    <property type="match status" value="1"/>
</dbReference>
<dbReference type="InterPro" id="IPR022754">
    <property type="entry name" value="DNA_pol_III_gamma-3"/>
</dbReference>
<evidence type="ECO:0000259" key="13">
    <source>
        <dbReference type="SMART" id="SM00382"/>
    </source>
</evidence>
<dbReference type="SUPFAM" id="SSF48019">
    <property type="entry name" value="post-AAA+ oligomerization domain-like"/>
    <property type="match status" value="1"/>
</dbReference>
<proteinExistence type="inferred from homology"/>
<dbReference type="NCBIfam" id="NF011531">
    <property type="entry name" value="PRK14971.1"/>
    <property type="match status" value="1"/>
</dbReference>
<keyword evidence="4 11" id="KW-0235">DNA replication</keyword>
<dbReference type="GO" id="GO:0003887">
    <property type="term" value="F:DNA-directed DNA polymerase activity"/>
    <property type="evidence" value="ECO:0007669"/>
    <property type="project" value="UniProtKB-KW"/>
</dbReference>
<evidence type="ECO:0000256" key="10">
    <source>
        <dbReference type="ARBA" id="ARBA00049244"/>
    </source>
</evidence>
<keyword evidence="5" id="KW-0479">Metal-binding</keyword>
<dbReference type="NCBIfam" id="NF004046">
    <property type="entry name" value="PRK05563.1"/>
    <property type="match status" value="1"/>
</dbReference>
<dbReference type="PANTHER" id="PTHR11669:SF0">
    <property type="entry name" value="PROTEIN STICHEL-LIKE 2"/>
    <property type="match status" value="1"/>
</dbReference>
<dbReference type="InterPro" id="IPR001270">
    <property type="entry name" value="ClpA/B"/>
</dbReference>
<evidence type="ECO:0000256" key="12">
    <source>
        <dbReference type="SAM" id="MobiDB-lite"/>
    </source>
</evidence>
<keyword evidence="15" id="KW-1185">Reference proteome</keyword>
<evidence type="ECO:0000256" key="8">
    <source>
        <dbReference type="ARBA" id="ARBA00022840"/>
    </source>
</evidence>
<comment type="catalytic activity">
    <reaction evidence="10 11">
        <text>DNA(n) + a 2'-deoxyribonucleoside 5'-triphosphate = DNA(n+1) + diphosphate</text>
        <dbReference type="Rhea" id="RHEA:22508"/>
        <dbReference type="Rhea" id="RHEA-COMP:17339"/>
        <dbReference type="Rhea" id="RHEA-COMP:17340"/>
        <dbReference type="ChEBI" id="CHEBI:33019"/>
        <dbReference type="ChEBI" id="CHEBI:61560"/>
        <dbReference type="ChEBI" id="CHEBI:173112"/>
        <dbReference type="EC" id="2.7.7.7"/>
    </reaction>
</comment>
<dbReference type="PANTHER" id="PTHR11669">
    <property type="entry name" value="REPLICATION FACTOR C / DNA POLYMERASE III GAMMA-TAU SUBUNIT"/>
    <property type="match status" value="1"/>
</dbReference>
<dbReference type="Gene3D" id="3.40.50.300">
    <property type="entry name" value="P-loop containing nucleotide triphosphate hydrolases"/>
    <property type="match status" value="1"/>
</dbReference>
<protein>
    <recommendedName>
        <fullName evidence="11">DNA polymerase III subunit gamma/tau</fullName>
        <ecNumber evidence="11">2.7.7.7</ecNumber>
    </recommendedName>
</protein>
<keyword evidence="3 11" id="KW-0548">Nucleotidyltransferase</keyword>
<dbReference type="GO" id="GO:0005524">
    <property type="term" value="F:ATP binding"/>
    <property type="evidence" value="ECO:0007669"/>
    <property type="project" value="UniProtKB-KW"/>
</dbReference>
<dbReference type="SUPFAM" id="SSF52540">
    <property type="entry name" value="P-loop containing nucleoside triphosphate hydrolases"/>
    <property type="match status" value="1"/>
</dbReference>
<reference evidence="15" key="1">
    <citation type="submission" date="2016-10" db="EMBL/GenBank/DDBJ databases">
        <authorList>
            <person name="Varghese N."/>
            <person name="Submissions S."/>
        </authorList>
    </citation>
    <scope>NUCLEOTIDE SEQUENCE [LARGE SCALE GENOMIC DNA]</scope>
    <source>
        <strain evidence="15">DSM 25030</strain>
    </source>
</reference>
<dbReference type="STRING" id="1073328.SAMN05216294_2856"/>
<dbReference type="InterPro" id="IPR005790">
    <property type="entry name" value="DNA_polIII_delta"/>
</dbReference>
<evidence type="ECO:0000313" key="14">
    <source>
        <dbReference type="EMBL" id="SDW96979.1"/>
    </source>
</evidence>
<evidence type="ECO:0000256" key="11">
    <source>
        <dbReference type="RuleBase" id="RU364063"/>
    </source>
</evidence>
<dbReference type="SMART" id="SM00382">
    <property type="entry name" value="AAA"/>
    <property type="match status" value="1"/>
</dbReference>
<evidence type="ECO:0000256" key="6">
    <source>
        <dbReference type="ARBA" id="ARBA00022741"/>
    </source>
</evidence>
<dbReference type="Pfam" id="PF13177">
    <property type="entry name" value="DNA_pol3_delta2"/>
    <property type="match status" value="1"/>
</dbReference>
<dbReference type="CDD" id="cd00009">
    <property type="entry name" value="AAA"/>
    <property type="match status" value="1"/>
</dbReference>
<feature type="domain" description="AAA+ ATPase" evidence="13">
    <location>
        <begin position="42"/>
        <end position="172"/>
    </location>
</feature>
<dbReference type="InterPro" id="IPR050238">
    <property type="entry name" value="DNA_Rep/Repair_Clamp_Loader"/>
</dbReference>
<evidence type="ECO:0000256" key="2">
    <source>
        <dbReference type="ARBA" id="ARBA00022679"/>
    </source>
</evidence>
<dbReference type="InterPro" id="IPR012763">
    <property type="entry name" value="DNA_pol_III_sug/sutau_N"/>
</dbReference>
<sequence length="590" mass="66796">MAATLEPFVVSARKYRPQTFKDVVGQEAITNTLLNAIDNNHLAQALLFCGPRGVGKTTCARILAKQINQDGSEREDEDFAFNIFELDAASNNSVDDIRSLIDQVRIPPQVGKYKVYIIDEVHMLSQSAFNAFLKTLEEPPKHAIFILATTEKHKIIPTILSRCQIFDFKRITVKDATEYLKYIADQQDIEAEESALHIIAQKADGAMRDALSIFDRVVSFSGKQLTRKSVTENLNVLDYDIYFSATDLILENNIPELLVLFNKTLSLGFDGHHFITGLASHFRDLMVCQHPDTLSLLEVGEDVAKHYQEQAKKASTTFLLQALDMANDCDLKYKTSKNQRLLVELTLMKLASITFDGEKKNADFIIPASYFKDKSKATNGQTTSIPAPEPPAKQVEAPISSEPKVTVTPTPEPQPEKELVSEPKSSYEPKKIQLKGAEKRVSGLSLSSIKVKKAHVNTKAVDIDEANLPKDLFDEASMQKHWDDRVHLLENQGRKILASNFQTDVPKLKNEHTIWIELPNNTMKKEIEREQSLMMDYLKEKLNNYSISLFITVNEEVAKKFAFTPAEKYEKLREKNPNIDLLRKEFDLDF</sequence>
<evidence type="ECO:0000256" key="9">
    <source>
        <dbReference type="ARBA" id="ARBA00022932"/>
    </source>
</evidence>
<evidence type="ECO:0000256" key="7">
    <source>
        <dbReference type="ARBA" id="ARBA00022833"/>
    </source>
</evidence>
<evidence type="ECO:0000313" key="15">
    <source>
        <dbReference type="Proteomes" id="UP000199592"/>
    </source>
</evidence>
<accession>A0A1H2XX95</accession>
<dbReference type="Pfam" id="PF22608">
    <property type="entry name" value="DNAX_ATPase_lid"/>
    <property type="match status" value="1"/>
</dbReference>
<comment type="similarity">
    <text evidence="1 11">Belongs to the DnaX/STICHEL family.</text>
</comment>
<dbReference type="AlphaFoldDB" id="A0A1H2XX95"/>
<dbReference type="EMBL" id="FNMY01000004">
    <property type="protein sequence ID" value="SDW96979.1"/>
    <property type="molecule type" value="Genomic_DNA"/>
</dbReference>
<dbReference type="GO" id="GO:0046872">
    <property type="term" value="F:metal ion binding"/>
    <property type="evidence" value="ECO:0007669"/>
    <property type="project" value="UniProtKB-KW"/>
</dbReference>
<feature type="compositionally biased region" description="Basic and acidic residues" evidence="12">
    <location>
        <begin position="414"/>
        <end position="428"/>
    </location>
</feature>
<evidence type="ECO:0000256" key="5">
    <source>
        <dbReference type="ARBA" id="ARBA00022723"/>
    </source>
</evidence>
<keyword evidence="9 11" id="KW-0239">DNA-directed DNA polymerase</keyword>
<dbReference type="Pfam" id="PF12169">
    <property type="entry name" value="DNA_pol3_gamma3"/>
    <property type="match status" value="1"/>
</dbReference>
<evidence type="ECO:0000256" key="1">
    <source>
        <dbReference type="ARBA" id="ARBA00006360"/>
    </source>
</evidence>
<dbReference type="NCBIfam" id="TIGR01128">
    <property type="entry name" value="holA"/>
    <property type="match status" value="1"/>
</dbReference>
<keyword evidence="7" id="KW-0862">Zinc</keyword>
<dbReference type="Proteomes" id="UP000199592">
    <property type="component" value="Unassembled WGS sequence"/>
</dbReference>
<evidence type="ECO:0000256" key="4">
    <source>
        <dbReference type="ARBA" id="ARBA00022705"/>
    </source>
</evidence>
<dbReference type="NCBIfam" id="TIGR02397">
    <property type="entry name" value="dnaX_nterm"/>
    <property type="match status" value="1"/>
</dbReference>
<keyword evidence="2 11" id="KW-0808">Transferase</keyword>
<gene>
    <name evidence="11" type="primary">dnaX</name>
    <name evidence="14" type="ORF">SAMN04487892_2848</name>
</gene>
<dbReference type="Gene3D" id="1.20.272.10">
    <property type="match status" value="1"/>
</dbReference>
<dbReference type="EC" id="2.7.7.7" evidence="11"/>
<dbReference type="GO" id="GO:0003677">
    <property type="term" value="F:DNA binding"/>
    <property type="evidence" value="ECO:0007669"/>
    <property type="project" value="InterPro"/>
</dbReference>
<dbReference type="GO" id="GO:0009360">
    <property type="term" value="C:DNA polymerase III complex"/>
    <property type="evidence" value="ECO:0007669"/>
    <property type="project" value="InterPro"/>
</dbReference>
<dbReference type="GO" id="GO:0006261">
    <property type="term" value="P:DNA-templated DNA replication"/>
    <property type="evidence" value="ECO:0007669"/>
    <property type="project" value="TreeGrafter"/>
</dbReference>
<dbReference type="InterPro" id="IPR027417">
    <property type="entry name" value="P-loop_NTPase"/>
</dbReference>
<comment type="function">
    <text evidence="11">DNA polymerase III is a complex, multichain enzyme responsible for most of the replicative synthesis in bacteria. This DNA polymerase also exhibits 3' to 5' exonuclease activity.</text>
</comment>
<dbReference type="InterPro" id="IPR003593">
    <property type="entry name" value="AAA+_ATPase"/>
</dbReference>
<keyword evidence="8 11" id="KW-0067">ATP-binding</keyword>
<organism evidence="14 15">
    <name type="scientific">Flagellimonas zhangzhouensis</name>
    <dbReference type="NCBI Taxonomy" id="1073328"/>
    <lineage>
        <taxon>Bacteria</taxon>
        <taxon>Pseudomonadati</taxon>
        <taxon>Bacteroidota</taxon>
        <taxon>Flavobacteriia</taxon>
        <taxon>Flavobacteriales</taxon>
        <taxon>Flavobacteriaceae</taxon>
        <taxon>Flagellimonas</taxon>
    </lineage>
</organism>
<evidence type="ECO:0000256" key="3">
    <source>
        <dbReference type="ARBA" id="ARBA00022695"/>
    </source>
</evidence>
<dbReference type="PRINTS" id="PR00300">
    <property type="entry name" value="CLPPROTEASEA"/>
</dbReference>
<keyword evidence="6 11" id="KW-0547">Nucleotide-binding</keyword>
<dbReference type="InterPro" id="IPR045085">
    <property type="entry name" value="HLD_clamp_pol_III_gamma_tau"/>
</dbReference>
<dbReference type="CDD" id="cd18137">
    <property type="entry name" value="HLD_clamp_pol_III_gamma_tau"/>
    <property type="match status" value="1"/>
</dbReference>
<name>A0A1H2XX95_9FLAO</name>
<comment type="subunit">
    <text evidence="11">DNA polymerase III contains a core (composed of alpha, epsilon and theta chains) that associates with a tau subunit. This core dimerizes to form the POLIII' complex. PolIII' associates with the gamma complex (composed of gamma, delta, delta', psi and chi chains) and with the beta chain to form the complete DNA polymerase III complex.</text>
</comment>